<reference evidence="2 3" key="1">
    <citation type="submission" date="2018-11" db="EMBL/GenBank/DDBJ databases">
        <authorList>
            <consortium name="Pathogen Informatics"/>
        </authorList>
    </citation>
    <scope>NUCLEOTIDE SEQUENCE [LARGE SCALE GENOMIC DNA]</scope>
</reference>
<protein>
    <submittedName>
        <fullName evidence="2 4">Uncharacterized protein</fullName>
    </submittedName>
</protein>
<name>A0A183FJ60_HELPZ</name>
<feature type="compositionally biased region" description="Basic and acidic residues" evidence="1">
    <location>
        <begin position="20"/>
        <end position="41"/>
    </location>
</feature>
<reference evidence="4" key="2">
    <citation type="submission" date="2019-09" db="UniProtKB">
        <authorList>
            <consortium name="WormBaseParasite"/>
        </authorList>
    </citation>
    <scope>IDENTIFICATION</scope>
</reference>
<dbReference type="EMBL" id="UZAH01025793">
    <property type="protein sequence ID" value="VDO70596.1"/>
    <property type="molecule type" value="Genomic_DNA"/>
</dbReference>
<proteinExistence type="predicted"/>
<evidence type="ECO:0000313" key="4">
    <source>
        <dbReference type="WBParaSite" id="HPBE_0000701501-mRNA-1"/>
    </source>
</evidence>
<evidence type="ECO:0000313" key="3">
    <source>
        <dbReference type="Proteomes" id="UP000050761"/>
    </source>
</evidence>
<accession>A0A3P7XAR3</accession>
<keyword evidence="3" id="KW-1185">Reference proteome</keyword>
<accession>A0A183FJ60</accession>
<dbReference type="WBParaSite" id="HPBE_0000701501-mRNA-1">
    <property type="protein sequence ID" value="HPBE_0000701501-mRNA-1"/>
    <property type="gene ID" value="HPBE_0000701501"/>
</dbReference>
<gene>
    <name evidence="2" type="ORF">HPBE_LOCUS7016</name>
</gene>
<evidence type="ECO:0000313" key="2">
    <source>
        <dbReference type="EMBL" id="VDO70596.1"/>
    </source>
</evidence>
<evidence type="ECO:0000256" key="1">
    <source>
        <dbReference type="SAM" id="MobiDB-lite"/>
    </source>
</evidence>
<feature type="region of interest" description="Disordered" evidence="1">
    <location>
        <begin position="1"/>
        <end position="52"/>
    </location>
</feature>
<dbReference type="Proteomes" id="UP000050761">
    <property type="component" value="Unassembled WGS sequence"/>
</dbReference>
<organism evidence="3 4">
    <name type="scientific">Heligmosomoides polygyrus</name>
    <name type="common">Parasitic roundworm</name>
    <dbReference type="NCBI Taxonomy" id="6339"/>
    <lineage>
        <taxon>Eukaryota</taxon>
        <taxon>Metazoa</taxon>
        <taxon>Ecdysozoa</taxon>
        <taxon>Nematoda</taxon>
        <taxon>Chromadorea</taxon>
        <taxon>Rhabditida</taxon>
        <taxon>Rhabditina</taxon>
        <taxon>Rhabditomorpha</taxon>
        <taxon>Strongyloidea</taxon>
        <taxon>Heligmosomidae</taxon>
        <taxon>Heligmosomoides</taxon>
    </lineage>
</organism>
<dbReference type="AlphaFoldDB" id="A0A183FJ60"/>
<sequence length="89" mass="10083">MESAEACELGHYASTTKTTAPRDDGRTDGSRDCHRVTKERPASVFGAADTREPKQRHLQAAFFCRRLAEALHDWKNLAPIQRERTSEKL</sequence>